<protein>
    <submittedName>
        <fullName evidence="2">Uncharacterized protein</fullName>
    </submittedName>
</protein>
<dbReference type="Proteomes" id="UP000190965">
    <property type="component" value="Unassembled WGS sequence"/>
</dbReference>
<feature type="region of interest" description="Disordered" evidence="1">
    <location>
        <begin position="13"/>
        <end position="40"/>
    </location>
</feature>
<gene>
    <name evidence="2" type="ORF">BFW87_07540</name>
</gene>
<evidence type="ECO:0000256" key="1">
    <source>
        <dbReference type="SAM" id="MobiDB-lite"/>
    </source>
</evidence>
<dbReference type="EMBL" id="MSDF01000013">
    <property type="protein sequence ID" value="OPA97534.1"/>
    <property type="molecule type" value="Genomic_DNA"/>
</dbReference>
<dbReference type="AlphaFoldDB" id="A0A1T2YZ67"/>
<sequence>MTLNTINVAGFGSAKNAAPQTNDNVNSAPPARSESVSSADARLKQTYLKQPSPGARLPVPAESTLGRWIEALQTVFTSSAFTQLEQSVSGEGSSITHIDPNKGILYFGGHARLTAQSAQLNDIPGARDLFDRLMTLAKRFTPYDVLHLPTQIETDVSGQRTVDSSIVGQFLYGPDSKASSDHHVPADILSKTGESETRHNLLAALKKQTETPGTKPDMESIVVEIAPHSAYWLKDQPQPFTMSLKQLLTAYGLQVPTTPQALANLERVLFAPPLTAPTAGDYGGLLSKSVPLSEDSQKKIIETVSTWKAGQMQVSPDAKGQVANLFEYLKRAVPEALRPLVDTNPEAFLNALIDTPQSRALGKQLQEAMGALPTATSAQEALLAALVLEADPAGRLERNNLAGYNLHQPDNKGRPPAEIVKRFEAHLKSRVGPEMAKAVAYQLLAMAAPEFLVKDLPQPMVYGSLQWASFSAAVSRRELNTTGSSAGQSYEQIMQRNALAPVTEVELHASQIGSIQSVVEWGITNGVIEESREGHYSPEAIQRASNAMQKQAEGLMSSTQALSASIPTRRDLAMAELKRVYGEENADLFEQEIFKPSGQPTRNKSRYSLVDIYMSGELRSYHWDSKSDKLYMSALSDQFDKLSNIETLFNKQFDQYSSTLGKAAGENFQYQLSLLPAEDRERFERGGVDFHHLSASALTPFPDGNEDHPLFKLFGDGAVFIDTVLDGKVQTYIYSPTLGKIIRPGEPLPGVPEGWSLDALVRTREGGEGLRRTRYGLTVGDKTYELNDDNKLTKSVAALPASQAVVPPTRSASLADAISAVYDGAVGKLKESAYGTTEREKVEAKRKFFNKTLLSFLPFHDFIKSIKEGNKHDAVIYGLFDFIGLVVPAFKGGYQAAKTGATGIRATMSFLKGFAKAGLKGANPFGSIYDAGTGLFKLSKTAIKALPSLKLPSLDFDSLRHMSGRSGSWNIPHNGYKQTIADGTYRALGENGTSLPAVATQQNGKWYALDTKTMTHYGPELKNFTPVTVKELRDLRLDTGSAIKTVNDNIDVIKGYQETRLGQASLNQRVYLPNSEGGKQSNVA</sequence>
<feature type="compositionally biased region" description="Polar residues" evidence="1">
    <location>
        <begin position="18"/>
        <end position="27"/>
    </location>
</feature>
<evidence type="ECO:0000313" key="2">
    <source>
        <dbReference type="EMBL" id="OPA97534.1"/>
    </source>
</evidence>
<comment type="caution">
    <text evidence="2">The sequence shown here is derived from an EMBL/GenBank/DDBJ whole genome shotgun (WGS) entry which is preliminary data.</text>
</comment>
<proteinExistence type="predicted"/>
<organism evidence="2 3">
    <name type="scientific">Pseudomonas fluorescens</name>
    <dbReference type="NCBI Taxonomy" id="294"/>
    <lineage>
        <taxon>Bacteria</taxon>
        <taxon>Pseudomonadati</taxon>
        <taxon>Pseudomonadota</taxon>
        <taxon>Gammaproteobacteria</taxon>
        <taxon>Pseudomonadales</taxon>
        <taxon>Pseudomonadaceae</taxon>
        <taxon>Pseudomonas</taxon>
    </lineage>
</organism>
<reference evidence="2 3" key="1">
    <citation type="submission" date="2016-12" db="EMBL/GenBank/DDBJ databases">
        <title>Draft genome sequences of seven strains of Pseudomonas fluorescens that produce 4-formylaminooxyvinylglycine.</title>
        <authorList>
            <person name="Okrent R.A."/>
            <person name="Manning V.A."/>
            <person name="Trippe K.M."/>
        </authorList>
    </citation>
    <scope>NUCLEOTIDE SEQUENCE [LARGE SCALE GENOMIC DNA]</scope>
    <source>
        <strain evidence="2 3">P5A</strain>
    </source>
</reference>
<dbReference type="OrthoDB" id="6989816at2"/>
<accession>A0A1T2YZ67</accession>
<evidence type="ECO:0000313" key="3">
    <source>
        <dbReference type="Proteomes" id="UP000190965"/>
    </source>
</evidence>
<name>A0A1T2YZ67_PSEFL</name>
<dbReference type="RefSeq" id="WP_078739292.1">
    <property type="nucleotide sequence ID" value="NZ_MSDF01000013.1"/>
</dbReference>